<dbReference type="Pfam" id="PF13296">
    <property type="entry name" value="T6SS_Vgr"/>
    <property type="match status" value="1"/>
</dbReference>
<feature type="non-terminal residue" evidence="3">
    <location>
        <position position="108"/>
    </location>
</feature>
<feature type="non-terminal residue" evidence="3">
    <location>
        <position position="1"/>
    </location>
</feature>
<evidence type="ECO:0000259" key="2">
    <source>
        <dbReference type="Pfam" id="PF13296"/>
    </source>
</evidence>
<dbReference type="Proteomes" id="UP000292110">
    <property type="component" value="Unassembled WGS sequence"/>
</dbReference>
<reference evidence="3 4" key="1">
    <citation type="submission" date="2019-02" db="EMBL/GenBank/DDBJ databases">
        <title>The draft genome of Acinetobacter halotolerans strain JCM 31009.</title>
        <authorList>
            <person name="Qin J."/>
            <person name="Feng Y."/>
            <person name="Nemec A."/>
            <person name="Zong Z."/>
        </authorList>
    </citation>
    <scope>NUCLEOTIDE SEQUENCE [LARGE SCALE GENOMIC DNA]</scope>
    <source>
        <strain evidence="3 4">JCM 31009</strain>
    </source>
</reference>
<keyword evidence="1" id="KW-0175">Coiled coil</keyword>
<dbReference type="EMBL" id="SGIM01000039">
    <property type="protein sequence ID" value="RZF49353.1"/>
    <property type="molecule type" value="Genomic_DNA"/>
</dbReference>
<protein>
    <submittedName>
        <fullName evidence="3">Type VI secretion system tip protein VgrG</fullName>
    </submittedName>
</protein>
<dbReference type="AlphaFoldDB" id="A0A4Q6X7F9"/>
<evidence type="ECO:0000313" key="3">
    <source>
        <dbReference type="EMBL" id="RZF49353.1"/>
    </source>
</evidence>
<evidence type="ECO:0000256" key="1">
    <source>
        <dbReference type="SAM" id="Coils"/>
    </source>
</evidence>
<feature type="coiled-coil region" evidence="1">
    <location>
        <begin position="23"/>
        <end position="75"/>
    </location>
</feature>
<organism evidence="3 4">
    <name type="scientific">Acinetobacter halotolerans</name>
    <dbReference type="NCBI Taxonomy" id="1752076"/>
    <lineage>
        <taxon>Bacteria</taxon>
        <taxon>Pseudomonadati</taxon>
        <taxon>Pseudomonadota</taxon>
        <taxon>Gammaproteobacteria</taxon>
        <taxon>Moraxellales</taxon>
        <taxon>Moraxellaceae</taxon>
        <taxon>Acinetobacter</taxon>
    </lineage>
</organism>
<comment type="caution">
    <text evidence="3">The sequence shown here is derived from an EMBL/GenBank/DDBJ whole genome shotgun (WGS) entry which is preliminary data.</text>
</comment>
<gene>
    <name evidence="3" type="ORF">EXE30_15780</name>
</gene>
<name>A0A4Q6X7F9_9GAMM</name>
<dbReference type="RefSeq" id="WP_165382428.1">
    <property type="nucleotide sequence ID" value="NZ_SGIM01000039.1"/>
</dbReference>
<dbReference type="InterPro" id="IPR028244">
    <property type="entry name" value="T6SS_Rhs_Vgr_dom"/>
</dbReference>
<feature type="domain" description="Putative type VI secretion system Rhs element associated Vgr" evidence="2">
    <location>
        <begin position="1"/>
        <end position="44"/>
    </location>
</feature>
<accession>A0A4Q6X7F9</accession>
<proteinExistence type="predicted"/>
<keyword evidence="4" id="KW-1185">Reference proteome</keyword>
<sequence>RAGEGLLITTHAQQQAQGEHLEAQTAKQQLEGNQNNAKALSEVAKNQQTDELESVEQLQAFAEQIQDKIARFEQAMLLLSSPNGIGLSTAEDIHLSADGQLNQFAGDS</sequence>
<evidence type="ECO:0000313" key="4">
    <source>
        <dbReference type="Proteomes" id="UP000292110"/>
    </source>
</evidence>